<dbReference type="RefSeq" id="WP_010076166.1">
    <property type="nucleotide sequence ID" value="NC_014393.1"/>
</dbReference>
<evidence type="ECO:0000313" key="2">
    <source>
        <dbReference type="Proteomes" id="UP000002730"/>
    </source>
</evidence>
<dbReference type="Proteomes" id="UP000002730">
    <property type="component" value="Chromosome"/>
</dbReference>
<name>D9SUS1_CLOC7</name>
<dbReference type="KEGG" id="ccb:Clocel_1221"/>
<sequence>MSPVDGEWNVHETVSSEDKQILATALEGHLVANYEPVAVASQAVNGVNYLFIAKSTPVTLNPRTDLVKIYVSVVPAGSEPELIAINSMI</sequence>
<reference evidence="1 2" key="1">
    <citation type="submission" date="2010-08" db="EMBL/GenBank/DDBJ databases">
        <title>Complete sequence of Clostridium cellulovorans 743B.</title>
        <authorList>
            <consortium name="US DOE Joint Genome Institute"/>
            <person name="Lucas S."/>
            <person name="Copeland A."/>
            <person name="Lapidus A."/>
            <person name="Cheng J.-F."/>
            <person name="Bruce D."/>
            <person name="Goodwin L."/>
            <person name="Pitluck S."/>
            <person name="Chertkov O."/>
            <person name="Detter J.C."/>
            <person name="Han C."/>
            <person name="Tapia R."/>
            <person name="Land M."/>
            <person name="Hauser L."/>
            <person name="Chang Y.-J."/>
            <person name="Jeffries C."/>
            <person name="Kyrpides N."/>
            <person name="Ivanova N."/>
            <person name="Mikhailova N."/>
            <person name="Hemme C.L."/>
            <person name="Woyke T."/>
        </authorList>
    </citation>
    <scope>NUCLEOTIDE SEQUENCE [LARGE SCALE GENOMIC DNA]</scope>
    <source>
        <strain evidence="2">ATCC 35296 / DSM 3052 / OCM 3 / 743B</strain>
    </source>
</reference>
<organism evidence="1 2">
    <name type="scientific">Clostridium cellulovorans (strain ATCC 35296 / DSM 3052 / OCM 3 / 743B)</name>
    <dbReference type="NCBI Taxonomy" id="573061"/>
    <lineage>
        <taxon>Bacteria</taxon>
        <taxon>Bacillati</taxon>
        <taxon>Bacillota</taxon>
        <taxon>Clostridia</taxon>
        <taxon>Eubacteriales</taxon>
        <taxon>Clostridiaceae</taxon>
        <taxon>Clostridium</taxon>
    </lineage>
</organism>
<evidence type="ECO:0000313" key="1">
    <source>
        <dbReference type="EMBL" id="ADL50976.1"/>
    </source>
</evidence>
<dbReference type="eggNOG" id="ENOG5032ATK">
    <property type="taxonomic scope" value="Bacteria"/>
</dbReference>
<dbReference type="OrthoDB" id="2051973at2"/>
<protein>
    <submittedName>
        <fullName evidence="1">Uncharacterized protein</fullName>
    </submittedName>
</protein>
<gene>
    <name evidence="1" type="ordered locus">Clocel_1221</name>
</gene>
<proteinExistence type="predicted"/>
<dbReference type="HOGENOM" id="CLU_176177_2_0_9"/>
<dbReference type="EMBL" id="CP002160">
    <property type="protein sequence ID" value="ADL50976.1"/>
    <property type="molecule type" value="Genomic_DNA"/>
</dbReference>
<accession>D9SUS1</accession>
<keyword evidence="2" id="KW-1185">Reference proteome</keyword>
<dbReference type="AlphaFoldDB" id="D9SUS1"/>